<protein>
    <submittedName>
        <fullName evidence="5">LuxR C-terminal-related transcriptional regulator</fullName>
    </submittedName>
</protein>
<dbReference type="InterPro" id="IPR000792">
    <property type="entry name" value="Tscrpt_reg_LuxR_C"/>
</dbReference>
<dbReference type="Gene3D" id="1.10.10.10">
    <property type="entry name" value="Winged helix-like DNA-binding domain superfamily/Winged helix DNA-binding domain"/>
    <property type="match status" value="1"/>
</dbReference>
<accession>A0ABY5DS99</accession>
<dbReference type="PROSITE" id="PS50043">
    <property type="entry name" value="HTH_LUXR_2"/>
    <property type="match status" value="1"/>
</dbReference>
<evidence type="ECO:0000259" key="4">
    <source>
        <dbReference type="PROSITE" id="PS50043"/>
    </source>
</evidence>
<dbReference type="Proteomes" id="UP001056035">
    <property type="component" value="Chromosome"/>
</dbReference>
<gene>
    <name evidence="5" type="ORF">NBH00_20405</name>
</gene>
<keyword evidence="2" id="KW-0238">DNA-binding</keyword>
<dbReference type="EMBL" id="CP098502">
    <property type="protein sequence ID" value="UTI63692.1"/>
    <property type="molecule type" value="Genomic_DNA"/>
</dbReference>
<dbReference type="InterPro" id="IPR029016">
    <property type="entry name" value="GAF-like_dom_sf"/>
</dbReference>
<dbReference type="SUPFAM" id="SSF46894">
    <property type="entry name" value="C-terminal effector domain of the bipartite response regulators"/>
    <property type="match status" value="1"/>
</dbReference>
<dbReference type="CDD" id="cd06170">
    <property type="entry name" value="LuxR_C_like"/>
    <property type="match status" value="1"/>
</dbReference>
<evidence type="ECO:0000256" key="2">
    <source>
        <dbReference type="ARBA" id="ARBA00023125"/>
    </source>
</evidence>
<feature type="domain" description="HTH luxR-type" evidence="4">
    <location>
        <begin position="293"/>
        <end position="358"/>
    </location>
</feature>
<dbReference type="SMART" id="SM00421">
    <property type="entry name" value="HTH_LUXR"/>
    <property type="match status" value="1"/>
</dbReference>
<evidence type="ECO:0000313" key="6">
    <source>
        <dbReference type="Proteomes" id="UP001056035"/>
    </source>
</evidence>
<dbReference type="RefSeq" id="WP_254570416.1">
    <property type="nucleotide sequence ID" value="NZ_CP098502.1"/>
</dbReference>
<dbReference type="InterPro" id="IPR036388">
    <property type="entry name" value="WH-like_DNA-bd_sf"/>
</dbReference>
<evidence type="ECO:0000313" key="5">
    <source>
        <dbReference type="EMBL" id="UTI63692.1"/>
    </source>
</evidence>
<evidence type="ECO:0000256" key="3">
    <source>
        <dbReference type="ARBA" id="ARBA00023163"/>
    </source>
</evidence>
<name>A0ABY5DS99_9ACTN</name>
<dbReference type="Pfam" id="PF00196">
    <property type="entry name" value="GerE"/>
    <property type="match status" value="1"/>
</dbReference>
<proteinExistence type="predicted"/>
<dbReference type="PROSITE" id="PS00622">
    <property type="entry name" value="HTH_LUXR_1"/>
    <property type="match status" value="1"/>
</dbReference>
<keyword evidence="6" id="KW-1185">Reference proteome</keyword>
<organism evidence="5 6">
    <name type="scientific">Paraconexibacter antarcticus</name>
    <dbReference type="NCBI Taxonomy" id="2949664"/>
    <lineage>
        <taxon>Bacteria</taxon>
        <taxon>Bacillati</taxon>
        <taxon>Actinomycetota</taxon>
        <taxon>Thermoleophilia</taxon>
        <taxon>Solirubrobacterales</taxon>
        <taxon>Paraconexibacteraceae</taxon>
        <taxon>Paraconexibacter</taxon>
    </lineage>
</organism>
<dbReference type="PANTHER" id="PTHR44688:SF16">
    <property type="entry name" value="DNA-BINDING TRANSCRIPTIONAL ACTIVATOR DEVR_DOSR"/>
    <property type="match status" value="1"/>
</dbReference>
<keyword evidence="1" id="KW-0805">Transcription regulation</keyword>
<dbReference type="Gene3D" id="3.30.450.40">
    <property type="match status" value="1"/>
</dbReference>
<reference evidence="5 6" key="1">
    <citation type="submission" date="2022-06" db="EMBL/GenBank/DDBJ databases">
        <title>Paraconexibacter antarcticus.</title>
        <authorList>
            <person name="Kim C.S."/>
        </authorList>
    </citation>
    <scope>NUCLEOTIDE SEQUENCE [LARGE SCALE GENOMIC DNA]</scope>
    <source>
        <strain evidence="5 6">02-257</strain>
    </source>
</reference>
<dbReference type="SUPFAM" id="SSF55781">
    <property type="entry name" value="GAF domain-like"/>
    <property type="match status" value="1"/>
</dbReference>
<dbReference type="PRINTS" id="PR00038">
    <property type="entry name" value="HTHLUXR"/>
</dbReference>
<dbReference type="PANTHER" id="PTHR44688">
    <property type="entry name" value="DNA-BINDING TRANSCRIPTIONAL ACTIVATOR DEVR_DOSR"/>
    <property type="match status" value="1"/>
</dbReference>
<keyword evidence="3" id="KW-0804">Transcription</keyword>
<evidence type="ECO:0000256" key="1">
    <source>
        <dbReference type="ARBA" id="ARBA00023015"/>
    </source>
</evidence>
<sequence length="384" mass="41664">MTEQPVPHLSLRGLAALERIEHLATRELGTQQVVEDVVAEIAAAIDVDCFFAGATDPDTGLCLGAGMVFNYHHEVCQPFWEHEFLVPDYNKFADLDPADPVADLREATGGRPTRSARFRALYGISDLQEELRAIFCAGGRTWGNLQLNRRSGGAPFSAADRAFLRAAAPLAGVALRRSLLEEPAHTDPSRGPGVVLLDEDGTILSCTDEADAWLQELASGWRMPDVPGLSDILIHPELLTLSLATLDADARPRRARLRTRNGTWLVAQASVLRGTGHVALVIEPAKASEIAPIVVEAYALTPREVEVTRLVARGLSTEEIAAELLLSRHTIRDHLKAIFEKVGVSSRGELTSRLFAEHYHAPLDRAIGGAIARTEARMHGLAAV</sequence>
<dbReference type="InterPro" id="IPR016032">
    <property type="entry name" value="Sig_transdc_resp-reg_C-effctor"/>
</dbReference>